<dbReference type="InterPro" id="IPR054722">
    <property type="entry name" value="PolX-like_BBD"/>
</dbReference>
<evidence type="ECO:0000259" key="1">
    <source>
        <dbReference type="Pfam" id="PF22936"/>
    </source>
</evidence>
<evidence type="ECO:0000313" key="2">
    <source>
        <dbReference type="EnsemblPlants" id="cds.evm.model.03.1127"/>
    </source>
</evidence>
<dbReference type="Proteomes" id="UP000596661">
    <property type="component" value="Chromosome 3"/>
</dbReference>
<dbReference type="AlphaFoldDB" id="A0A803P430"/>
<protein>
    <recommendedName>
        <fullName evidence="1">Retrovirus-related Pol polyprotein from transposon TNT 1-94-like beta-barrel domain-containing protein</fullName>
    </recommendedName>
</protein>
<keyword evidence="3" id="KW-1185">Reference proteome</keyword>
<reference evidence="2" key="2">
    <citation type="submission" date="2021-03" db="UniProtKB">
        <authorList>
            <consortium name="EnsemblPlants"/>
        </authorList>
    </citation>
    <scope>IDENTIFICATION</scope>
</reference>
<dbReference type="OMA" id="SATKHIC"/>
<organism evidence="2 3">
    <name type="scientific">Cannabis sativa</name>
    <name type="common">Hemp</name>
    <name type="synonym">Marijuana</name>
    <dbReference type="NCBI Taxonomy" id="3483"/>
    <lineage>
        <taxon>Eukaryota</taxon>
        <taxon>Viridiplantae</taxon>
        <taxon>Streptophyta</taxon>
        <taxon>Embryophyta</taxon>
        <taxon>Tracheophyta</taxon>
        <taxon>Spermatophyta</taxon>
        <taxon>Magnoliopsida</taxon>
        <taxon>eudicotyledons</taxon>
        <taxon>Gunneridae</taxon>
        <taxon>Pentapetalae</taxon>
        <taxon>rosids</taxon>
        <taxon>fabids</taxon>
        <taxon>Rosales</taxon>
        <taxon>Cannabaceae</taxon>
        <taxon>Cannabis</taxon>
    </lineage>
</organism>
<dbReference type="Pfam" id="PF22936">
    <property type="entry name" value="Pol_BBD"/>
    <property type="match status" value="1"/>
</dbReference>
<name>A0A803P430_CANSA</name>
<dbReference type="Gramene" id="evm.model.03.1127">
    <property type="protein sequence ID" value="cds.evm.model.03.1127"/>
    <property type="gene ID" value="evm.TU.03.1127"/>
</dbReference>
<dbReference type="Pfam" id="PF14223">
    <property type="entry name" value="Retrotran_gag_2"/>
    <property type="match status" value="1"/>
</dbReference>
<feature type="domain" description="Retrovirus-related Pol polyprotein from transposon TNT 1-94-like beta-barrel" evidence="1">
    <location>
        <begin position="186"/>
        <end position="265"/>
    </location>
</feature>
<evidence type="ECO:0000313" key="3">
    <source>
        <dbReference type="Proteomes" id="UP000596661"/>
    </source>
</evidence>
<sequence>MGSAKFNLEKFIKKNNFGLWRVKMRALLVQYGIQDALVSAEKIKDVMTEKEKIEILEKAHIMIILSLGDKVLREVSKEITASSLWTKLECLYMTKSLANRLFLKQKLYSFKMQPGKGIEDHLDDFNKIILDLENIDISIEDQDQAIIVLNSLPMESYEHFVDTMIDGYESVGVMVVTIGDSGGDRIIDSSCSSNVCPNKNQFWDYRKIDGGTVRLGNNKYCVIVGIGSIKLQLSGGTHSELLQVRHVPEIKKNLISVAMLDKDGCSIKVKNGVLKVHKGQKIIMKGTIMNCVNILQGNTSNNLIFVASREM</sequence>
<accession>A0A803P430</accession>
<dbReference type="EnsemblPlants" id="evm.model.03.1127">
    <property type="protein sequence ID" value="cds.evm.model.03.1127"/>
    <property type="gene ID" value="evm.TU.03.1127"/>
</dbReference>
<reference evidence="2" key="1">
    <citation type="submission" date="2018-11" db="EMBL/GenBank/DDBJ databases">
        <authorList>
            <person name="Grassa J C."/>
        </authorList>
    </citation>
    <scope>NUCLEOTIDE SEQUENCE [LARGE SCALE GENOMIC DNA]</scope>
</reference>
<proteinExistence type="predicted"/>
<dbReference type="EMBL" id="UZAU01000285">
    <property type="status" value="NOT_ANNOTATED_CDS"/>
    <property type="molecule type" value="Genomic_DNA"/>
</dbReference>